<dbReference type="Proteomes" id="UP001148662">
    <property type="component" value="Unassembled WGS sequence"/>
</dbReference>
<keyword evidence="2" id="KW-1185">Reference proteome</keyword>
<gene>
    <name evidence="1" type="ORF">NM688_g3032</name>
</gene>
<reference evidence="1" key="1">
    <citation type="submission" date="2022-07" db="EMBL/GenBank/DDBJ databases">
        <title>Genome Sequence of Phlebia brevispora.</title>
        <authorList>
            <person name="Buettner E."/>
        </authorList>
    </citation>
    <scope>NUCLEOTIDE SEQUENCE</scope>
    <source>
        <strain evidence="1">MPL23</strain>
    </source>
</reference>
<name>A0ACC1T6P1_9APHY</name>
<organism evidence="1 2">
    <name type="scientific">Phlebia brevispora</name>
    <dbReference type="NCBI Taxonomy" id="194682"/>
    <lineage>
        <taxon>Eukaryota</taxon>
        <taxon>Fungi</taxon>
        <taxon>Dikarya</taxon>
        <taxon>Basidiomycota</taxon>
        <taxon>Agaricomycotina</taxon>
        <taxon>Agaricomycetes</taxon>
        <taxon>Polyporales</taxon>
        <taxon>Meruliaceae</taxon>
        <taxon>Phlebia</taxon>
    </lineage>
</organism>
<evidence type="ECO:0000313" key="2">
    <source>
        <dbReference type="Proteomes" id="UP001148662"/>
    </source>
</evidence>
<sequence length="164" mass="18944">MYHPVLTRCCEPSRRQCRYPRSLPPERQATIDAQIRSRIQSELDRLRQEEDQVRQEIEHALEKENLDRERAMAGEESESEEEAAGGVKSSAALMGDLEDVRQKIERFQTRRALSEFPEVQAASEAVMKCYKSNPTTTLDCWQEVAEFKSSVGRVEQHYINSLRA</sequence>
<comment type="caution">
    <text evidence="1">The sequence shown here is derived from an EMBL/GenBank/DDBJ whole genome shotgun (WGS) entry which is preliminary data.</text>
</comment>
<accession>A0ACC1T6P1</accession>
<proteinExistence type="predicted"/>
<evidence type="ECO:0000313" key="1">
    <source>
        <dbReference type="EMBL" id="KAJ3554583.1"/>
    </source>
</evidence>
<protein>
    <submittedName>
        <fullName evidence="1">Uncharacterized protein</fullName>
    </submittedName>
</protein>
<dbReference type="EMBL" id="JANHOG010000416">
    <property type="protein sequence ID" value="KAJ3554583.1"/>
    <property type="molecule type" value="Genomic_DNA"/>
</dbReference>